<organism evidence="1 2">
    <name type="scientific">Apiospora phragmitis</name>
    <dbReference type="NCBI Taxonomy" id="2905665"/>
    <lineage>
        <taxon>Eukaryota</taxon>
        <taxon>Fungi</taxon>
        <taxon>Dikarya</taxon>
        <taxon>Ascomycota</taxon>
        <taxon>Pezizomycotina</taxon>
        <taxon>Sordariomycetes</taxon>
        <taxon>Xylariomycetidae</taxon>
        <taxon>Amphisphaeriales</taxon>
        <taxon>Apiosporaceae</taxon>
        <taxon>Apiospora</taxon>
    </lineage>
</organism>
<proteinExistence type="predicted"/>
<accession>A0ABR1V0I3</accession>
<comment type="caution">
    <text evidence="1">The sequence shown here is derived from an EMBL/GenBank/DDBJ whole genome shotgun (WGS) entry which is preliminary data.</text>
</comment>
<evidence type="ECO:0000313" key="1">
    <source>
        <dbReference type="EMBL" id="KAK8064658.1"/>
    </source>
</evidence>
<dbReference type="GeneID" id="92091768"/>
<evidence type="ECO:0000313" key="2">
    <source>
        <dbReference type="Proteomes" id="UP001480595"/>
    </source>
</evidence>
<dbReference type="RefSeq" id="XP_066715647.1">
    <property type="nucleotide sequence ID" value="XM_066858705.1"/>
</dbReference>
<reference evidence="1 2" key="1">
    <citation type="submission" date="2023-01" db="EMBL/GenBank/DDBJ databases">
        <title>Analysis of 21 Apiospora genomes using comparative genomics revels a genus with tremendous synthesis potential of carbohydrate active enzymes and secondary metabolites.</title>
        <authorList>
            <person name="Sorensen T."/>
        </authorList>
    </citation>
    <scope>NUCLEOTIDE SEQUENCE [LARGE SCALE GENOMIC DNA]</scope>
    <source>
        <strain evidence="1 2">CBS 135458</strain>
    </source>
</reference>
<gene>
    <name evidence="1" type="ORF">PG994_007296</name>
</gene>
<dbReference type="Proteomes" id="UP001480595">
    <property type="component" value="Unassembled WGS sequence"/>
</dbReference>
<sequence>MRDHPRREVWDVRGGLCLTRTTGHGPTLSTYTERFATAGIYTANKPSISTKSRKAKFIYHLVDSEPESPRPDYINRSSLSLEQDPPPWGFFAPLSVRYIVVLPAPYWDPTTRTFRDGVFCQACASNAPLTRDPMRWLPETSFWDFPFRRYAGEAGFVAHVDECGPVRKDPASRKLVHAFPPANKGFEWPDEMQRARVMFFRHMQGVVEYAGQGPGLPVVEGRLVLEKTTREIFPFSPLMEALFGLRTHYSGRLL</sequence>
<keyword evidence="2" id="KW-1185">Reference proteome</keyword>
<protein>
    <submittedName>
        <fullName evidence="1">Uncharacterized protein</fullName>
    </submittedName>
</protein>
<dbReference type="EMBL" id="JAQQWL010000007">
    <property type="protein sequence ID" value="KAK8064658.1"/>
    <property type="molecule type" value="Genomic_DNA"/>
</dbReference>
<name>A0ABR1V0I3_9PEZI</name>